<evidence type="ECO:0000256" key="7">
    <source>
        <dbReference type="SAM" id="Phobius"/>
    </source>
</evidence>
<dbReference type="GO" id="GO:0044874">
    <property type="term" value="P:lipoprotein localization to outer membrane"/>
    <property type="evidence" value="ECO:0007669"/>
    <property type="project" value="TreeGrafter"/>
</dbReference>
<dbReference type="InterPro" id="IPR025857">
    <property type="entry name" value="MacB_PCD"/>
</dbReference>
<feature type="transmembrane region" description="Helical" evidence="7">
    <location>
        <begin position="26"/>
        <end position="49"/>
    </location>
</feature>
<dbReference type="Pfam" id="PF12704">
    <property type="entry name" value="MacB_PCD"/>
    <property type="match status" value="1"/>
</dbReference>
<evidence type="ECO:0000259" key="8">
    <source>
        <dbReference type="Pfam" id="PF02687"/>
    </source>
</evidence>
<dbReference type="Pfam" id="PF02687">
    <property type="entry name" value="FtsX"/>
    <property type="match status" value="1"/>
</dbReference>
<protein>
    <submittedName>
        <fullName evidence="10">ABC-type transport system, involved in lipoprotein release, permease component</fullName>
    </submittedName>
</protein>
<evidence type="ECO:0000256" key="4">
    <source>
        <dbReference type="ARBA" id="ARBA00022692"/>
    </source>
</evidence>
<feature type="transmembrane region" description="Helical" evidence="7">
    <location>
        <begin position="357"/>
        <end position="380"/>
    </location>
</feature>
<evidence type="ECO:0000313" key="10">
    <source>
        <dbReference type="EMBL" id="SHI82815.1"/>
    </source>
</evidence>
<evidence type="ECO:0000256" key="3">
    <source>
        <dbReference type="ARBA" id="ARBA00022475"/>
    </source>
</evidence>
<keyword evidence="3" id="KW-1003">Cell membrane</keyword>
<dbReference type="PANTHER" id="PTHR30489">
    <property type="entry name" value="LIPOPROTEIN-RELEASING SYSTEM TRANSMEMBRANE PROTEIN LOLE"/>
    <property type="match status" value="1"/>
</dbReference>
<dbReference type="InterPro" id="IPR003838">
    <property type="entry name" value="ABC3_permease_C"/>
</dbReference>
<sequence>MQRITTFLYWVRVAALFLIRSWRSSLVIGVMLTTAIMTLVFLSALAMGVSDTMIENSTSLYFGQIALQDVPENVSTNELKVDGVRTILKRYSVTGLVEVNKNVAGLQLIGVSPEEELKNTALWKKTIAGTPFDSQKKGVFIGSGIADKLLVSVGDTLSFRTNTQSNATSYTVIGIFKTGLSQFDNTLAFCNKKDLSQLPDNYQGAVFLQQGRQAEPIANTIRKIVPNKATVLTWGELMPDLQQLVELNSVCMDLVNAIVLAIVSIGVSCAFVIFILRNIREFGIMKSMGVTHWELINFISIKIIMINVVSCALGVLAGSIAVIVFADIGIDLSQLTSHNQYFLTSGMIYPRLTLSSLIYPPIMAISFSIAAGLWPALIVVRQDPAEILRKL</sequence>
<feature type="domain" description="MacB-like periplasmic core" evidence="9">
    <location>
        <begin position="26"/>
        <end position="222"/>
    </location>
</feature>
<accession>A0A8G2C9B0</accession>
<dbReference type="RefSeq" id="WP_082208236.1">
    <property type="nucleotide sequence ID" value="NZ_CP192219.1"/>
</dbReference>
<comment type="similarity">
    <text evidence="2">Belongs to the ABC-4 integral membrane protein family. LolC/E subfamily.</text>
</comment>
<gene>
    <name evidence="10" type="ORF">SAMN05660830_01126</name>
</gene>
<evidence type="ECO:0000256" key="2">
    <source>
        <dbReference type="ARBA" id="ARBA00005236"/>
    </source>
</evidence>
<keyword evidence="5 7" id="KW-1133">Transmembrane helix</keyword>
<comment type="subcellular location">
    <subcellularLocation>
        <location evidence="1">Cell membrane</location>
        <topology evidence="1">Multi-pass membrane protein</topology>
    </subcellularLocation>
</comment>
<dbReference type="AlphaFoldDB" id="A0A8G2C9B0"/>
<dbReference type="Proteomes" id="UP000184001">
    <property type="component" value="Unassembled WGS sequence"/>
</dbReference>
<feature type="domain" description="ABC3 transporter permease C-terminal" evidence="8">
    <location>
        <begin position="256"/>
        <end position="384"/>
    </location>
</feature>
<reference evidence="10 11" key="1">
    <citation type="submission" date="2016-11" db="EMBL/GenBank/DDBJ databases">
        <authorList>
            <person name="Varghese N."/>
            <person name="Submissions S."/>
        </authorList>
    </citation>
    <scope>NUCLEOTIDE SEQUENCE [LARGE SCALE GENOMIC DNA]</scope>
    <source>
        <strain evidence="10 11">DSM 17919</strain>
    </source>
</reference>
<evidence type="ECO:0000256" key="5">
    <source>
        <dbReference type="ARBA" id="ARBA00022989"/>
    </source>
</evidence>
<dbReference type="PANTHER" id="PTHR30489:SF0">
    <property type="entry name" value="LIPOPROTEIN-RELEASING SYSTEM TRANSMEMBRANE PROTEIN LOLE"/>
    <property type="match status" value="1"/>
</dbReference>
<dbReference type="InterPro" id="IPR051447">
    <property type="entry name" value="Lipoprotein-release_system"/>
</dbReference>
<keyword evidence="6 7" id="KW-0472">Membrane</keyword>
<comment type="caution">
    <text evidence="10">The sequence shown here is derived from an EMBL/GenBank/DDBJ whole genome shotgun (WGS) entry which is preliminary data.</text>
</comment>
<organism evidence="10 11">
    <name type="scientific">Halodesulfovibrio aestuarii</name>
    <dbReference type="NCBI Taxonomy" id="126333"/>
    <lineage>
        <taxon>Bacteria</taxon>
        <taxon>Pseudomonadati</taxon>
        <taxon>Thermodesulfobacteriota</taxon>
        <taxon>Desulfovibrionia</taxon>
        <taxon>Desulfovibrionales</taxon>
        <taxon>Desulfovibrionaceae</taxon>
        <taxon>Halodesulfovibrio</taxon>
    </lineage>
</organism>
<feature type="transmembrane region" description="Helical" evidence="7">
    <location>
        <begin position="254"/>
        <end position="276"/>
    </location>
</feature>
<dbReference type="EMBL" id="FQZR01000002">
    <property type="protein sequence ID" value="SHI82815.1"/>
    <property type="molecule type" value="Genomic_DNA"/>
</dbReference>
<dbReference type="GO" id="GO:0098797">
    <property type="term" value="C:plasma membrane protein complex"/>
    <property type="evidence" value="ECO:0007669"/>
    <property type="project" value="TreeGrafter"/>
</dbReference>
<proteinExistence type="inferred from homology"/>
<evidence type="ECO:0000256" key="1">
    <source>
        <dbReference type="ARBA" id="ARBA00004651"/>
    </source>
</evidence>
<keyword evidence="10" id="KW-0449">Lipoprotein</keyword>
<keyword evidence="4 7" id="KW-0812">Transmembrane</keyword>
<evidence type="ECO:0000256" key="6">
    <source>
        <dbReference type="ARBA" id="ARBA00023136"/>
    </source>
</evidence>
<evidence type="ECO:0000313" key="11">
    <source>
        <dbReference type="Proteomes" id="UP000184001"/>
    </source>
</evidence>
<name>A0A8G2C9B0_9BACT</name>
<feature type="transmembrane region" description="Helical" evidence="7">
    <location>
        <begin position="296"/>
        <end position="326"/>
    </location>
</feature>
<evidence type="ECO:0000259" key="9">
    <source>
        <dbReference type="Pfam" id="PF12704"/>
    </source>
</evidence>